<keyword evidence="1" id="KW-0067">ATP-binding</keyword>
<protein>
    <submittedName>
        <fullName evidence="3">Carbamoyl phosphate synthase-like protein</fullName>
    </submittedName>
</protein>
<dbReference type="PROSITE" id="PS50975">
    <property type="entry name" value="ATP_GRASP"/>
    <property type="match status" value="1"/>
</dbReference>
<evidence type="ECO:0000313" key="4">
    <source>
        <dbReference type="Proteomes" id="UP000320672"/>
    </source>
</evidence>
<accession>A0A517MDS9</accession>
<dbReference type="Gene3D" id="3.40.50.11770">
    <property type="match status" value="1"/>
</dbReference>
<dbReference type="Gene3D" id="2.30.36.100">
    <property type="match status" value="1"/>
</dbReference>
<gene>
    <name evidence="3" type="ORF">FF011L_17930</name>
</gene>
<reference evidence="3 4" key="1">
    <citation type="submission" date="2019-02" db="EMBL/GenBank/DDBJ databases">
        <title>Deep-cultivation of Planctomycetes and their phenomic and genomic characterization uncovers novel biology.</title>
        <authorList>
            <person name="Wiegand S."/>
            <person name="Jogler M."/>
            <person name="Boedeker C."/>
            <person name="Pinto D."/>
            <person name="Vollmers J."/>
            <person name="Rivas-Marin E."/>
            <person name="Kohn T."/>
            <person name="Peeters S.H."/>
            <person name="Heuer A."/>
            <person name="Rast P."/>
            <person name="Oberbeckmann S."/>
            <person name="Bunk B."/>
            <person name="Jeske O."/>
            <person name="Meyerdierks A."/>
            <person name="Storesund J.E."/>
            <person name="Kallscheuer N."/>
            <person name="Luecker S."/>
            <person name="Lage O.M."/>
            <person name="Pohl T."/>
            <person name="Merkel B.J."/>
            <person name="Hornburger P."/>
            <person name="Mueller R.-W."/>
            <person name="Bruemmer F."/>
            <person name="Labrenz M."/>
            <person name="Spormann A.M."/>
            <person name="Op den Camp H."/>
            <person name="Overmann J."/>
            <person name="Amann R."/>
            <person name="Jetten M.S.M."/>
            <person name="Mascher T."/>
            <person name="Medema M.H."/>
            <person name="Devos D.P."/>
            <person name="Kaster A.-K."/>
            <person name="Ovreas L."/>
            <person name="Rohde M."/>
            <person name="Galperin M.Y."/>
            <person name="Jogler C."/>
        </authorList>
    </citation>
    <scope>NUCLEOTIDE SEQUENCE [LARGE SCALE GENOMIC DNA]</scope>
    <source>
        <strain evidence="3 4">FF011L</strain>
    </source>
</reference>
<dbReference type="Pfam" id="PF02655">
    <property type="entry name" value="ATP-grasp_3"/>
    <property type="match status" value="1"/>
</dbReference>
<dbReference type="SUPFAM" id="SSF56059">
    <property type="entry name" value="Glutathione synthetase ATP-binding domain-like"/>
    <property type="match status" value="1"/>
</dbReference>
<keyword evidence="1" id="KW-0547">Nucleotide-binding</keyword>
<dbReference type="InterPro" id="IPR011761">
    <property type="entry name" value="ATP-grasp"/>
</dbReference>
<dbReference type="GO" id="GO:0046872">
    <property type="term" value="F:metal ion binding"/>
    <property type="evidence" value="ECO:0007669"/>
    <property type="project" value="InterPro"/>
</dbReference>
<proteinExistence type="predicted"/>
<evidence type="ECO:0000313" key="3">
    <source>
        <dbReference type="EMBL" id="QDS93038.1"/>
    </source>
</evidence>
<dbReference type="EMBL" id="CP036262">
    <property type="protein sequence ID" value="QDS93038.1"/>
    <property type="molecule type" value="Genomic_DNA"/>
</dbReference>
<name>A0A517MDS9_9BACT</name>
<sequence length="343" mass="36548">MASTKIFAAEFVCGGGFRQRNVAAIPKPLRDEGTAMLKALSADLSALGEVIVPLDLRVDVELPPGVRAFPIDASLPLWSQWIAAAQDCDAAIIVAPEHSGALAQAVAMMRAGAVDPVMSSGDFLRIASDKWETARAFASQLVPHPPTFSIATIDSIDPNLANQWIMKPRDGVGSERFVITDDLEAAKAQLQADSVLQPYISGLPASISLIVSGTQMHLLPAVSQVIDPHTGEYLGGSGPLDQDLQRRATALATRAIEAMPPMAKGFIGIDLILGEDARDDCVVEINPRLTTSYVGLRHMVEGNLAEWILGQGTGPIRCKVSAGEVRWTPDGQVWHGSESLEVC</sequence>
<dbReference type="GO" id="GO:0005524">
    <property type="term" value="F:ATP binding"/>
    <property type="evidence" value="ECO:0007669"/>
    <property type="project" value="UniProtKB-UniRule"/>
</dbReference>
<dbReference type="InterPro" id="IPR024710">
    <property type="entry name" value="MfnD"/>
</dbReference>
<evidence type="ECO:0000256" key="1">
    <source>
        <dbReference type="PROSITE-ProRule" id="PRU00409"/>
    </source>
</evidence>
<dbReference type="PIRSF" id="PIRSF016766">
    <property type="entry name" value="UCP016766_ATPgrasp"/>
    <property type="match status" value="1"/>
</dbReference>
<dbReference type="KEGG" id="rml:FF011L_17930"/>
<organism evidence="3 4">
    <name type="scientific">Roseimaritima multifibrata</name>
    <dbReference type="NCBI Taxonomy" id="1930274"/>
    <lineage>
        <taxon>Bacteria</taxon>
        <taxon>Pseudomonadati</taxon>
        <taxon>Planctomycetota</taxon>
        <taxon>Planctomycetia</taxon>
        <taxon>Pirellulales</taxon>
        <taxon>Pirellulaceae</taxon>
        <taxon>Roseimaritima</taxon>
    </lineage>
</organism>
<dbReference type="InterPro" id="IPR003806">
    <property type="entry name" value="ATP-grasp_PylC-type"/>
</dbReference>
<dbReference type="Gene3D" id="3.30.470.20">
    <property type="entry name" value="ATP-grasp fold, B domain"/>
    <property type="match status" value="1"/>
</dbReference>
<feature type="domain" description="ATP-grasp" evidence="2">
    <location>
        <begin position="134"/>
        <end position="313"/>
    </location>
</feature>
<dbReference type="Pfam" id="PF18301">
    <property type="entry name" value="preATP-grasp_3"/>
    <property type="match status" value="1"/>
</dbReference>
<dbReference type="Proteomes" id="UP000320672">
    <property type="component" value="Chromosome"/>
</dbReference>
<dbReference type="InterPro" id="IPR040803">
    <property type="entry name" value="MfnD_preATP-grasp"/>
</dbReference>
<evidence type="ECO:0000259" key="2">
    <source>
        <dbReference type="PROSITE" id="PS50975"/>
    </source>
</evidence>
<dbReference type="AlphaFoldDB" id="A0A517MDS9"/>
<keyword evidence="4" id="KW-1185">Reference proteome</keyword>